<protein>
    <submittedName>
        <fullName evidence="1">E3 ubiquitin-protein ligase arih1l isoform 1</fullName>
    </submittedName>
</protein>
<evidence type="ECO:0000313" key="2">
    <source>
        <dbReference type="Proteomes" id="UP000192247"/>
    </source>
</evidence>
<accession>A0A1V9X0W8</accession>
<dbReference type="AlphaFoldDB" id="A0A1V9X0W8"/>
<dbReference type="OrthoDB" id="10009520at2759"/>
<name>A0A1V9X0W8_9ACAR</name>
<gene>
    <name evidence="1" type="ORF">BIW11_04852</name>
</gene>
<evidence type="ECO:0000313" key="1">
    <source>
        <dbReference type="EMBL" id="OQR67073.1"/>
    </source>
</evidence>
<sequence>MLISLPSYNSSMMASPTSRLPERVRSWGTDANIGPRGAFSPMELDFLPKAVNALLRCRQTLMYTYVFAFYLRPNNQSRIFEDNQRDLESATEQLSEYLERDASLSLGRNAASTVNLVGPVHPLGTHSNDSAEREKESLKELKIKVVDKHRYCERRRRALLAHVREGEEKDWWEFTNDLKKI</sequence>
<dbReference type="Gene3D" id="1.20.120.1750">
    <property type="match status" value="1"/>
</dbReference>
<proteinExistence type="predicted"/>
<keyword evidence="2" id="KW-1185">Reference proteome</keyword>
<comment type="caution">
    <text evidence="1">The sequence shown here is derived from an EMBL/GenBank/DDBJ whole genome shotgun (WGS) entry which is preliminary data.</text>
</comment>
<dbReference type="Proteomes" id="UP000192247">
    <property type="component" value="Unassembled WGS sequence"/>
</dbReference>
<dbReference type="STRING" id="418985.A0A1V9X0W8"/>
<dbReference type="EMBL" id="MNPL01030001">
    <property type="protein sequence ID" value="OQR67073.1"/>
    <property type="molecule type" value="Genomic_DNA"/>
</dbReference>
<organism evidence="1 2">
    <name type="scientific">Tropilaelaps mercedesae</name>
    <dbReference type="NCBI Taxonomy" id="418985"/>
    <lineage>
        <taxon>Eukaryota</taxon>
        <taxon>Metazoa</taxon>
        <taxon>Ecdysozoa</taxon>
        <taxon>Arthropoda</taxon>
        <taxon>Chelicerata</taxon>
        <taxon>Arachnida</taxon>
        <taxon>Acari</taxon>
        <taxon>Parasitiformes</taxon>
        <taxon>Mesostigmata</taxon>
        <taxon>Gamasina</taxon>
        <taxon>Dermanyssoidea</taxon>
        <taxon>Laelapidae</taxon>
        <taxon>Tropilaelaps</taxon>
    </lineage>
</organism>
<dbReference type="InParanoid" id="A0A1V9X0W8"/>
<reference evidence="1 2" key="1">
    <citation type="journal article" date="2017" name="Gigascience">
        <title>Draft genome of the honey bee ectoparasitic mite, Tropilaelaps mercedesae, is shaped by the parasitic life history.</title>
        <authorList>
            <person name="Dong X."/>
            <person name="Armstrong S.D."/>
            <person name="Xia D."/>
            <person name="Makepeace B.L."/>
            <person name="Darby A.C."/>
            <person name="Kadowaki T."/>
        </authorList>
    </citation>
    <scope>NUCLEOTIDE SEQUENCE [LARGE SCALE GENOMIC DNA]</scope>
    <source>
        <strain evidence="1">Wuxi-XJTLU</strain>
    </source>
</reference>